<dbReference type="Proteomes" id="UP000093514">
    <property type="component" value="Unassembled WGS sequence"/>
</dbReference>
<organism evidence="5 6">
    <name type="scientific">Orenia metallireducens</name>
    <dbReference type="NCBI Taxonomy" id="1413210"/>
    <lineage>
        <taxon>Bacteria</taxon>
        <taxon>Bacillati</taxon>
        <taxon>Bacillota</taxon>
        <taxon>Clostridia</taxon>
        <taxon>Halanaerobiales</taxon>
        <taxon>Halobacteroidaceae</taxon>
        <taxon>Orenia</taxon>
    </lineage>
</organism>
<keyword evidence="3" id="KW-0732">Signal</keyword>
<evidence type="ECO:0000313" key="5">
    <source>
        <dbReference type="EMBL" id="OCL26918.1"/>
    </source>
</evidence>
<proteinExistence type="predicted"/>
<dbReference type="RefSeq" id="WP_068716284.1">
    <property type="nucleotide sequence ID" value="NZ_LWDV01000008.1"/>
</dbReference>
<keyword evidence="6" id="KW-1185">Reference proteome</keyword>
<dbReference type="AlphaFoldDB" id="A0A1C0A9E0"/>
<comment type="subcellular location">
    <subcellularLocation>
        <location evidence="1">Membrane</location>
    </subcellularLocation>
</comment>
<dbReference type="Pfam" id="PF01103">
    <property type="entry name" value="Omp85"/>
    <property type="match status" value="1"/>
</dbReference>
<feature type="chain" id="PRO_5008642928" description="Bacterial surface antigen (D15) domain-containing protein" evidence="3">
    <location>
        <begin position="21"/>
        <end position="340"/>
    </location>
</feature>
<protein>
    <recommendedName>
        <fullName evidence="4">Bacterial surface antigen (D15) domain-containing protein</fullName>
    </recommendedName>
</protein>
<dbReference type="Gene3D" id="2.40.160.50">
    <property type="entry name" value="membrane protein fhac: a member of the omp85/tpsb transporter family"/>
    <property type="match status" value="1"/>
</dbReference>
<keyword evidence="2" id="KW-0472">Membrane</keyword>
<accession>A0A1C0A9E0</accession>
<feature type="domain" description="Bacterial surface antigen (D15)" evidence="4">
    <location>
        <begin position="84"/>
        <end position="338"/>
    </location>
</feature>
<evidence type="ECO:0000256" key="1">
    <source>
        <dbReference type="ARBA" id="ARBA00004370"/>
    </source>
</evidence>
<dbReference type="EMBL" id="LWDV01000008">
    <property type="protein sequence ID" value="OCL26918.1"/>
    <property type="molecule type" value="Genomic_DNA"/>
</dbReference>
<dbReference type="InterPro" id="IPR000184">
    <property type="entry name" value="Bac_surfAg_D15"/>
</dbReference>
<comment type="caution">
    <text evidence="5">The sequence shown here is derived from an EMBL/GenBank/DDBJ whole genome shotgun (WGS) entry which is preliminary data.</text>
</comment>
<evidence type="ECO:0000313" key="6">
    <source>
        <dbReference type="Proteomes" id="UP000093514"/>
    </source>
</evidence>
<feature type="signal peptide" evidence="3">
    <location>
        <begin position="1"/>
        <end position="20"/>
    </location>
</feature>
<evidence type="ECO:0000256" key="3">
    <source>
        <dbReference type="SAM" id="SignalP"/>
    </source>
</evidence>
<dbReference type="GO" id="GO:0019867">
    <property type="term" value="C:outer membrane"/>
    <property type="evidence" value="ECO:0007669"/>
    <property type="project" value="InterPro"/>
</dbReference>
<gene>
    <name evidence="5" type="ORF">U472_05370</name>
</gene>
<reference evidence="6" key="1">
    <citation type="submission" date="2016-07" db="EMBL/GenBank/DDBJ databases">
        <authorList>
            <person name="Florea S."/>
            <person name="Webb J.S."/>
            <person name="Jaromczyk J."/>
            <person name="Schardl C.L."/>
        </authorList>
    </citation>
    <scope>NUCLEOTIDE SEQUENCE [LARGE SCALE GENOMIC DNA]</scope>
    <source>
        <strain evidence="6">Z6</strain>
    </source>
</reference>
<reference evidence="5 6" key="2">
    <citation type="submission" date="2016-08" db="EMBL/GenBank/DDBJ databases">
        <title>Orenia metallireducens sp. nov. strain Z6, a Novel Metal-reducing Firmicute from the Deep Subsurface.</title>
        <authorList>
            <person name="Maxim B.I."/>
            <person name="Kenneth K."/>
            <person name="Flynn T.M."/>
            <person name="Oloughlin E.J."/>
            <person name="Locke R.A."/>
            <person name="Weber J.R."/>
            <person name="Egan S.M."/>
            <person name="Mackie R.I."/>
            <person name="Cann I.K."/>
        </authorList>
    </citation>
    <scope>NUCLEOTIDE SEQUENCE [LARGE SCALE GENOMIC DNA]</scope>
    <source>
        <strain evidence="5 6">Z6</strain>
    </source>
</reference>
<name>A0A1C0A9E0_9FIRM</name>
<dbReference type="OrthoDB" id="9776356at2"/>
<evidence type="ECO:0000259" key="4">
    <source>
        <dbReference type="Pfam" id="PF01103"/>
    </source>
</evidence>
<sequence>MKKLFLLIALIILSTSLVWAAEPESKTISVPIIASSPETGVMLGGMAIYLKKADQETLKVDLGAMYTQEEQTNIFLVSDKSYGDKEIGLAVSYQDWISKFYGIGNNTDYDNEEDYDYKGFKVKGSISKEIIKNNYLGIITSYEDYNIKLDKKIEGIEGTDGIDLFGFGFKYSYDTRDRKMNTRSGHYFNYEAEAYNHDLINYKFIKHELDYRIFKQLYNHHVIGFQTMLELNRGDVPFQKLSSLGNGDIMRGFLDGRYIDKNKFAAQIEYRYPIYKKFDGIAFASIGEVYNQNFEIDELKESYGLGVRYNLDDKEGINLRFDLAFGGNDTKVYINLGEAF</sequence>
<evidence type="ECO:0000256" key="2">
    <source>
        <dbReference type="ARBA" id="ARBA00023136"/>
    </source>
</evidence>